<evidence type="ECO:0000256" key="5">
    <source>
        <dbReference type="ARBA" id="ARBA00023136"/>
    </source>
</evidence>
<evidence type="ECO:0000256" key="6">
    <source>
        <dbReference type="RuleBase" id="RU363032"/>
    </source>
</evidence>
<feature type="transmembrane region" description="Helical" evidence="6">
    <location>
        <begin position="176"/>
        <end position="194"/>
    </location>
</feature>
<evidence type="ECO:0000259" key="7">
    <source>
        <dbReference type="PROSITE" id="PS50928"/>
    </source>
</evidence>
<evidence type="ECO:0000313" key="9">
    <source>
        <dbReference type="Proteomes" id="UP000825009"/>
    </source>
</evidence>
<dbReference type="Proteomes" id="UP000825009">
    <property type="component" value="Chromosome"/>
</dbReference>
<feature type="transmembrane region" description="Helical" evidence="6">
    <location>
        <begin position="259"/>
        <end position="280"/>
    </location>
</feature>
<evidence type="ECO:0000256" key="3">
    <source>
        <dbReference type="ARBA" id="ARBA00022692"/>
    </source>
</evidence>
<dbReference type="AlphaFoldDB" id="A0A8F6YDS5"/>
<sequence length="349" mass="38924">MTETTADVQITRAPRNQWWDVWDQFRTHKGALFGLGFFIFALLFVYLGPLFWTLESTYIDIRARNTNHIISCLGVGGGWFSLEGWTSWFRDMPACFMSPEEFSRANPIYGLKVSWAHPLGADQLGRDTLARMMLGGQTSIAVGLTAMLLALFFGTLVGVLAGYFRKVDGPLMRFTDLFLAMPLLPLLLVIIMLFRDTLRSAFGPEGGIFVLIVVVIGLTSWMQTARVVRGDVLALKEREFVLAARSIGTPPWRLILRHVLPNVMSSIMVSATLGIANAIITESALSFLGLGFPSDFPTWGRLLFDATDWLSQNPERVIWPGLFISLTVLSVNYIGDGLRDALDPRIRGR</sequence>
<evidence type="ECO:0000256" key="2">
    <source>
        <dbReference type="ARBA" id="ARBA00022448"/>
    </source>
</evidence>
<feature type="transmembrane region" description="Helical" evidence="6">
    <location>
        <begin position="66"/>
        <end position="82"/>
    </location>
</feature>
<dbReference type="PANTHER" id="PTHR43386">
    <property type="entry name" value="OLIGOPEPTIDE TRANSPORT SYSTEM PERMEASE PROTEIN APPC"/>
    <property type="match status" value="1"/>
</dbReference>
<evidence type="ECO:0000256" key="4">
    <source>
        <dbReference type="ARBA" id="ARBA00022989"/>
    </source>
</evidence>
<feature type="transmembrane region" description="Helical" evidence="6">
    <location>
        <begin position="317"/>
        <end position="335"/>
    </location>
</feature>
<keyword evidence="9" id="KW-1185">Reference proteome</keyword>
<reference evidence="8 9" key="1">
    <citation type="submission" date="2021-07" db="EMBL/GenBank/DDBJ databases">
        <title>A novel Jannaschia species isolated from marine dinoflagellate Ceratoperidinium margalefii.</title>
        <authorList>
            <person name="Jiang Y."/>
            <person name="Li Z."/>
        </authorList>
    </citation>
    <scope>NUCLEOTIDE SEQUENCE [LARGE SCALE GENOMIC DNA]</scope>
    <source>
        <strain evidence="8 9">J12C1-MA-4</strain>
    </source>
</reference>
<keyword evidence="4 6" id="KW-1133">Transmembrane helix</keyword>
<proteinExistence type="inferred from homology"/>
<comment type="subcellular location">
    <subcellularLocation>
        <location evidence="1 6">Cell membrane</location>
        <topology evidence="1 6">Multi-pass membrane protein</topology>
    </subcellularLocation>
</comment>
<dbReference type="GO" id="GO:0005886">
    <property type="term" value="C:plasma membrane"/>
    <property type="evidence" value="ECO:0007669"/>
    <property type="project" value="UniProtKB-SubCell"/>
</dbReference>
<dbReference type="EMBL" id="CP079194">
    <property type="protein sequence ID" value="QXT40810.1"/>
    <property type="molecule type" value="Genomic_DNA"/>
</dbReference>
<organism evidence="8 9">
    <name type="scientific">Gymnodinialimonas ceratoperidinii</name>
    <dbReference type="NCBI Taxonomy" id="2856823"/>
    <lineage>
        <taxon>Bacteria</taxon>
        <taxon>Pseudomonadati</taxon>
        <taxon>Pseudomonadota</taxon>
        <taxon>Alphaproteobacteria</taxon>
        <taxon>Rhodobacterales</taxon>
        <taxon>Paracoccaceae</taxon>
        <taxon>Gymnodinialimonas</taxon>
    </lineage>
</organism>
<keyword evidence="3 6" id="KW-0812">Transmembrane</keyword>
<keyword evidence="2 6" id="KW-0813">Transport</keyword>
<dbReference type="CDD" id="cd06261">
    <property type="entry name" value="TM_PBP2"/>
    <property type="match status" value="1"/>
</dbReference>
<protein>
    <submittedName>
        <fullName evidence="8">ABC transporter permease</fullName>
    </submittedName>
</protein>
<dbReference type="GO" id="GO:0055085">
    <property type="term" value="P:transmembrane transport"/>
    <property type="evidence" value="ECO:0007669"/>
    <property type="project" value="InterPro"/>
</dbReference>
<name>A0A8F6YDS5_9RHOB</name>
<feature type="transmembrane region" description="Helical" evidence="6">
    <location>
        <begin position="206"/>
        <end position="228"/>
    </location>
</feature>
<dbReference type="KEGG" id="gce:KYE46_06140"/>
<dbReference type="InterPro" id="IPR050366">
    <property type="entry name" value="BP-dependent_transpt_permease"/>
</dbReference>
<dbReference type="InterPro" id="IPR000515">
    <property type="entry name" value="MetI-like"/>
</dbReference>
<evidence type="ECO:0000313" key="8">
    <source>
        <dbReference type="EMBL" id="QXT40810.1"/>
    </source>
</evidence>
<dbReference type="PANTHER" id="PTHR43386:SF23">
    <property type="entry name" value="ABC TRANSPORTER"/>
    <property type="match status" value="1"/>
</dbReference>
<feature type="transmembrane region" description="Helical" evidence="6">
    <location>
        <begin position="31"/>
        <end position="54"/>
    </location>
</feature>
<comment type="similarity">
    <text evidence="6">Belongs to the binding-protein-dependent transport system permease family.</text>
</comment>
<keyword evidence="5 6" id="KW-0472">Membrane</keyword>
<dbReference type="RefSeq" id="WP_219004196.1">
    <property type="nucleotide sequence ID" value="NZ_CP079194.1"/>
</dbReference>
<dbReference type="PROSITE" id="PS50928">
    <property type="entry name" value="ABC_TM1"/>
    <property type="match status" value="1"/>
</dbReference>
<dbReference type="Pfam" id="PF00528">
    <property type="entry name" value="BPD_transp_1"/>
    <property type="match status" value="1"/>
</dbReference>
<dbReference type="Pfam" id="PF12911">
    <property type="entry name" value="OppC_N"/>
    <property type="match status" value="1"/>
</dbReference>
<dbReference type="InterPro" id="IPR025966">
    <property type="entry name" value="OppC_N"/>
</dbReference>
<evidence type="ECO:0000256" key="1">
    <source>
        <dbReference type="ARBA" id="ARBA00004651"/>
    </source>
</evidence>
<feature type="domain" description="ABC transmembrane type-1" evidence="7">
    <location>
        <begin position="136"/>
        <end position="335"/>
    </location>
</feature>
<feature type="transmembrane region" description="Helical" evidence="6">
    <location>
        <begin position="140"/>
        <end position="164"/>
    </location>
</feature>
<gene>
    <name evidence="8" type="ORF">KYE46_06140</name>
</gene>
<accession>A0A8F6YDS5</accession>